<comment type="caution">
    <text evidence="2">The sequence shown here is derived from an EMBL/GenBank/DDBJ whole genome shotgun (WGS) entry which is preliminary data.</text>
</comment>
<dbReference type="Pfam" id="PF04749">
    <property type="entry name" value="PLAC8"/>
    <property type="match status" value="1"/>
</dbReference>
<dbReference type="Proteomes" id="UP001054252">
    <property type="component" value="Unassembled WGS sequence"/>
</dbReference>
<evidence type="ECO:0000313" key="2">
    <source>
        <dbReference type="EMBL" id="GKV43337.1"/>
    </source>
</evidence>
<feature type="region of interest" description="Disordered" evidence="1">
    <location>
        <begin position="1"/>
        <end position="31"/>
    </location>
</feature>
<protein>
    <submittedName>
        <fullName evidence="2">Uncharacterized protein</fullName>
    </submittedName>
</protein>
<gene>
    <name evidence="2" type="ORF">SLEP1_g50640</name>
</gene>
<reference evidence="2 3" key="1">
    <citation type="journal article" date="2021" name="Commun. Biol.">
        <title>The genome of Shorea leprosula (Dipterocarpaceae) highlights the ecological relevance of drought in aseasonal tropical rainforests.</title>
        <authorList>
            <person name="Ng K.K.S."/>
            <person name="Kobayashi M.J."/>
            <person name="Fawcett J.A."/>
            <person name="Hatakeyama M."/>
            <person name="Paape T."/>
            <person name="Ng C.H."/>
            <person name="Ang C.C."/>
            <person name="Tnah L.H."/>
            <person name="Lee C.T."/>
            <person name="Nishiyama T."/>
            <person name="Sese J."/>
            <person name="O'Brien M.J."/>
            <person name="Copetti D."/>
            <person name="Mohd Noor M.I."/>
            <person name="Ong R.C."/>
            <person name="Putra M."/>
            <person name="Sireger I.Z."/>
            <person name="Indrioko S."/>
            <person name="Kosugi Y."/>
            <person name="Izuno A."/>
            <person name="Isagi Y."/>
            <person name="Lee S.L."/>
            <person name="Shimizu K.K."/>
        </authorList>
    </citation>
    <scope>NUCLEOTIDE SEQUENCE [LARGE SCALE GENOMIC DNA]</scope>
    <source>
        <strain evidence="2">214</strain>
    </source>
</reference>
<keyword evidence="3" id="KW-1185">Reference proteome</keyword>
<dbReference type="AlphaFoldDB" id="A0AAV5M1L1"/>
<evidence type="ECO:0000313" key="3">
    <source>
        <dbReference type="Proteomes" id="UP001054252"/>
    </source>
</evidence>
<dbReference type="InterPro" id="IPR006461">
    <property type="entry name" value="PLAC_motif_containing"/>
</dbReference>
<dbReference type="EMBL" id="BPVZ01000167">
    <property type="protein sequence ID" value="GKV43337.1"/>
    <property type="molecule type" value="Genomic_DNA"/>
</dbReference>
<organism evidence="2 3">
    <name type="scientific">Rubroshorea leprosula</name>
    <dbReference type="NCBI Taxonomy" id="152421"/>
    <lineage>
        <taxon>Eukaryota</taxon>
        <taxon>Viridiplantae</taxon>
        <taxon>Streptophyta</taxon>
        <taxon>Embryophyta</taxon>
        <taxon>Tracheophyta</taxon>
        <taxon>Spermatophyta</taxon>
        <taxon>Magnoliopsida</taxon>
        <taxon>eudicotyledons</taxon>
        <taxon>Gunneridae</taxon>
        <taxon>Pentapetalae</taxon>
        <taxon>rosids</taxon>
        <taxon>malvids</taxon>
        <taxon>Malvales</taxon>
        <taxon>Dipterocarpaceae</taxon>
        <taxon>Rubroshorea</taxon>
    </lineage>
</organism>
<dbReference type="PANTHER" id="PTHR15907">
    <property type="entry name" value="DUF614 FAMILY PROTEIN-RELATED"/>
    <property type="match status" value="1"/>
</dbReference>
<accession>A0AAV5M1L1</accession>
<sequence length="111" mass="11926">MSSSEPNLPPAAFSQESTTKPPHPLQPGTEGPWSSNLCGCFSNCANCCMTFWCPCVTFGQIAEILDRGSTWEEDGACSTSLFSTPSIWAMDLTLGTILTENLSVGIDPKKF</sequence>
<proteinExistence type="predicted"/>
<evidence type="ECO:0000256" key="1">
    <source>
        <dbReference type="SAM" id="MobiDB-lite"/>
    </source>
</evidence>
<name>A0AAV5M1L1_9ROSI</name>